<dbReference type="RefSeq" id="WP_320509964.1">
    <property type="nucleotide sequence ID" value="NZ_JAXCLW010000006.1"/>
</dbReference>
<comment type="caution">
    <text evidence="1">The sequence shown here is derived from an EMBL/GenBank/DDBJ whole genome shotgun (WGS) entry which is preliminary data.</text>
</comment>
<gene>
    <name evidence="1" type="ORF">SMD27_18750</name>
</gene>
<keyword evidence="2" id="KW-1185">Reference proteome</keyword>
<name>A0ABU5EF98_9PROT</name>
<evidence type="ECO:0000313" key="1">
    <source>
        <dbReference type="EMBL" id="MDY0884891.1"/>
    </source>
</evidence>
<dbReference type="EMBL" id="JAXCLW010000006">
    <property type="protein sequence ID" value="MDY0884891.1"/>
    <property type="molecule type" value="Genomic_DNA"/>
</dbReference>
<organism evidence="1 2">
    <name type="scientific">Dongia soli</name>
    <dbReference type="NCBI Taxonomy" id="600628"/>
    <lineage>
        <taxon>Bacteria</taxon>
        <taxon>Pseudomonadati</taxon>
        <taxon>Pseudomonadota</taxon>
        <taxon>Alphaproteobacteria</taxon>
        <taxon>Rhodospirillales</taxon>
        <taxon>Dongiaceae</taxon>
        <taxon>Dongia</taxon>
    </lineage>
</organism>
<dbReference type="Proteomes" id="UP001279642">
    <property type="component" value="Unassembled WGS sequence"/>
</dbReference>
<accession>A0ABU5EF98</accession>
<evidence type="ECO:0000313" key="2">
    <source>
        <dbReference type="Proteomes" id="UP001279642"/>
    </source>
</evidence>
<protein>
    <submittedName>
        <fullName evidence="1">Uncharacterized protein</fullName>
    </submittedName>
</protein>
<proteinExistence type="predicted"/>
<reference evidence="1 2" key="1">
    <citation type="journal article" date="2016" name="Antonie Van Leeuwenhoek">
        <title>Dongia soli sp. nov., isolated from soil from Dokdo, Korea.</title>
        <authorList>
            <person name="Kim D.U."/>
            <person name="Lee H."/>
            <person name="Kim H."/>
            <person name="Kim S.G."/>
            <person name="Ka J.O."/>
        </authorList>
    </citation>
    <scope>NUCLEOTIDE SEQUENCE [LARGE SCALE GENOMIC DNA]</scope>
    <source>
        <strain evidence="1 2">D78</strain>
    </source>
</reference>
<sequence length="211" mass="23414">MADLIQIANLSLSRIGTRSTIADLAEDSPEARAFNIIYEQARDETLEAVDWGFARGRRYLADLGNPPVDWQFRYAYPNDCLKIRSLYQPLAVWRGRLSSIDSNASADPVPYEVAIDRDGQGNDLKVIYCDQPQALAFYTRRISNTTLFPPGFLTALSWACGAQMAVPLTGNTQLMQACLTMWRDAVGSAAAADANEGFKDQNVTPDWIAQR</sequence>